<dbReference type="InterPro" id="IPR006549">
    <property type="entry name" value="HAD-SF_hydro_IIIA"/>
</dbReference>
<gene>
    <name evidence="8" type="ORF">METZ01_LOCUS207864</name>
</gene>
<dbReference type="PANTHER" id="PTHR42891:SF1">
    <property type="entry name" value="D-GLYCERO-BETA-D-MANNO-HEPTOSE-1,7-BISPHOSPHATE 7-PHOSPHATASE"/>
    <property type="match status" value="1"/>
</dbReference>
<dbReference type="Pfam" id="PF13242">
    <property type="entry name" value="Hydrolase_like"/>
    <property type="match status" value="1"/>
</dbReference>
<dbReference type="InterPro" id="IPR023214">
    <property type="entry name" value="HAD_sf"/>
</dbReference>
<sequence>MPNGKPAIFLDRDGTLIVETGYLYEPDKVELIPDAGEAVRRLTDVGFDLFIVTNQAGIGRGYYTEEQMHAVNERVAVEFAKFGVAFRKIYFAPEAPDQPSRNRKPSPQMLHDARDEFGIDLDASYMVGDKVSDVECGWNAGVKLSVLVRTGYGSEHESKLSQAAGPLTVIDSIGDIASLAIGQAE</sequence>
<dbReference type="AlphaFoldDB" id="A0A382EW67"/>
<evidence type="ECO:0000256" key="2">
    <source>
        <dbReference type="ARBA" id="ARBA00005628"/>
    </source>
</evidence>
<dbReference type="EMBL" id="UINC01046682">
    <property type="protein sequence ID" value="SVB55010.1"/>
    <property type="molecule type" value="Genomic_DNA"/>
</dbReference>
<dbReference type="NCBIfam" id="TIGR01662">
    <property type="entry name" value="HAD-SF-IIIA"/>
    <property type="match status" value="1"/>
</dbReference>
<evidence type="ECO:0000313" key="8">
    <source>
        <dbReference type="EMBL" id="SVB55010.1"/>
    </source>
</evidence>
<dbReference type="NCBIfam" id="TIGR01656">
    <property type="entry name" value="Histidinol-ppas"/>
    <property type="match status" value="1"/>
</dbReference>
<dbReference type="InterPro" id="IPR036412">
    <property type="entry name" value="HAD-like_sf"/>
</dbReference>
<dbReference type="InterPro" id="IPR006543">
    <property type="entry name" value="Histidinol-phos"/>
</dbReference>
<evidence type="ECO:0000256" key="6">
    <source>
        <dbReference type="ARBA" id="ARBA00023277"/>
    </source>
</evidence>
<evidence type="ECO:0000256" key="7">
    <source>
        <dbReference type="ARBA" id="ARBA00031828"/>
    </source>
</evidence>
<accession>A0A382EW67</accession>
<evidence type="ECO:0000256" key="5">
    <source>
        <dbReference type="ARBA" id="ARBA00022801"/>
    </source>
</evidence>
<dbReference type="Gene3D" id="3.40.50.1000">
    <property type="entry name" value="HAD superfamily/HAD-like"/>
    <property type="match status" value="1"/>
</dbReference>
<dbReference type="GO" id="GO:0046872">
    <property type="term" value="F:metal ion binding"/>
    <property type="evidence" value="ECO:0007669"/>
    <property type="project" value="UniProtKB-KW"/>
</dbReference>
<protein>
    <recommendedName>
        <fullName evidence="7">D,D-heptose 1,7-bisphosphate phosphatase</fullName>
    </recommendedName>
</protein>
<evidence type="ECO:0000256" key="3">
    <source>
        <dbReference type="ARBA" id="ARBA00022490"/>
    </source>
</evidence>
<dbReference type="GO" id="GO:0016791">
    <property type="term" value="F:phosphatase activity"/>
    <property type="evidence" value="ECO:0007669"/>
    <property type="project" value="InterPro"/>
</dbReference>
<name>A0A382EW67_9ZZZZ</name>
<keyword evidence="6" id="KW-0119">Carbohydrate metabolism</keyword>
<dbReference type="GO" id="GO:0005737">
    <property type="term" value="C:cytoplasm"/>
    <property type="evidence" value="ECO:0007669"/>
    <property type="project" value="UniProtKB-SubCell"/>
</dbReference>
<keyword evidence="5" id="KW-0378">Hydrolase</keyword>
<reference evidence="8" key="1">
    <citation type="submission" date="2018-05" db="EMBL/GenBank/DDBJ databases">
        <authorList>
            <person name="Lanie J.A."/>
            <person name="Ng W.-L."/>
            <person name="Kazmierczak K.M."/>
            <person name="Andrzejewski T.M."/>
            <person name="Davidsen T.M."/>
            <person name="Wayne K.J."/>
            <person name="Tettelin H."/>
            <person name="Glass J.I."/>
            <person name="Rusch D."/>
            <person name="Podicherti R."/>
            <person name="Tsui H.-C.T."/>
            <person name="Winkler M.E."/>
        </authorList>
    </citation>
    <scope>NUCLEOTIDE SEQUENCE</scope>
</reference>
<organism evidence="8">
    <name type="scientific">marine metagenome</name>
    <dbReference type="NCBI Taxonomy" id="408172"/>
    <lineage>
        <taxon>unclassified sequences</taxon>
        <taxon>metagenomes</taxon>
        <taxon>ecological metagenomes</taxon>
    </lineage>
</organism>
<dbReference type="PIRSF" id="PIRSF004682">
    <property type="entry name" value="GmhB"/>
    <property type="match status" value="1"/>
</dbReference>
<dbReference type="CDD" id="cd07503">
    <property type="entry name" value="HAD_HisB-N"/>
    <property type="match status" value="1"/>
</dbReference>
<proteinExistence type="inferred from homology"/>
<evidence type="ECO:0000256" key="4">
    <source>
        <dbReference type="ARBA" id="ARBA00022723"/>
    </source>
</evidence>
<comment type="similarity">
    <text evidence="2">Belongs to the GmhB family.</text>
</comment>
<evidence type="ECO:0000256" key="1">
    <source>
        <dbReference type="ARBA" id="ARBA00004496"/>
    </source>
</evidence>
<dbReference type="GO" id="GO:0005975">
    <property type="term" value="P:carbohydrate metabolic process"/>
    <property type="evidence" value="ECO:0007669"/>
    <property type="project" value="InterPro"/>
</dbReference>
<dbReference type="InterPro" id="IPR004446">
    <property type="entry name" value="Heptose_bisP_phosphatase"/>
</dbReference>
<dbReference type="PANTHER" id="PTHR42891">
    <property type="entry name" value="D-GLYCERO-BETA-D-MANNO-HEPTOSE-1,7-BISPHOSPHATE 7-PHOSPHATASE"/>
    <property type="match status" value="1"/>
</dbReference>
<dbReference type="SUPFAM" id="SSF56784">
    <property type="entry name" value="HAD-like"/>
    <property type="match status" value="1"/>
</dbReference>
<comment type="subcellular location">
    <subcellularLocation>
        <location evidence="1">Cytoplasm</location>
    </subcellularLocation>
</comment>
<keyword evidence="3" id="KW-0963">Cytoplasm</keyword>
<keyword evidence="4" id="KW-0479">Metal-binding</keyword>